<keyword evidence="6 10" id="KW-0067">ATP-binding</keyword>
<feature type="domain" description="Mur ligase C-terminal" evidence="11">
    <location>
        <begin position="318"/>
        <end position="433"/>
    </location>
</feature>
<evidence type="ECO:0000256" key="9">
    <source>
        <dbReference type="ARBA" id="ARBA00047493"/>
    </source>
</evidence>
<evidence type="ECO:0000256" key="10">
    <source>
        <dbReference type="PIRNR" id="PIRNR001563"/>
    </source>
</evidence>
<proteinExistence type="inferred from homology"/>
<comment type="catalytic activity">
    <reaction evidence="9">
        <text>(6S)-5,6,7,8-tetrahydrofolyl-(gamma-L-Glu)(n) + L-glutamate + ATP = (6S)-5,6,7,8-tetrahydrofolyl-(gamma-L-Glu)(n+1) + ADP + phosphate + H(+)</text>
        <dbReference type="Rhea" id="RHEA:10580"/>
        <dbReference type="Rhea" id="RHEA-COMP:14738"/>
        <dbReference type="Rhea" id="RHEA-COMP:14740"/>
        <dbReference type="ChEBI" id="CHEBI:15378"/>
        <dbReference type="ChEBI" id="CHEBI:29985"/>
        <dbReference type="ChEBI" id="CHEBI:30616"/>
        <dbReference type="ChEBI" id="CHEBI:43474"/>
        <dbReference type="ChEBI" id="CHEBI:141005"/>
        <dbReference type="ChEBI" id="CHEBI:456216"/>
        <dbReference type="EC" id="6.3.2.17"/>
    </reaction>
</comment>
<dbReference type="InterPro" id="IPR001645">
    <property type="entry name" value="Folylpolyglutamate_synth"/>
</dbReference>
<dbReference type="InterPro" id="IPR018109">
    <property type="entry name" value="Folylpolyglutamate_synth_CS"/>
</dbReference>
<protein>
    <recommendedName>
        <fullName evidence="2">tetrahydrofolate synthase</fullName>
        <ecNumber evidence="2">6.3.2.17</ecNumber>
    </recommendedName>
    <alternativeName>
        <fullName evidence="8">Tetrahydrofolylpolyglutamate synthase</fullName>
    </alternativeName>
</protein>
<sequence>MTNFEEALAYLKDLTKFGFNLGLERITELLHRLDDPHVKERPAYIHIGGTNGKGSTSVMVARVLEAAGFRVGLFTSPHMHCYTERTQINGKSIARGDVAQLIDQLRPHLEAMVAEGYEHPTEFEVWTALSFLYFAQQAADIVVLEVGLGGSIDSTNVVNPIVTCITNVSMDHMDYLGHTLRDIAAVKAGIIKPGVPLITAAENSDVLEVLSSKAEAVGAPLVQAVVQERELSHTVVTQGDKVTWESVEGGKEMVIHGQIGHYGPLMPPLAGKHQQANLATAVALLETVRQMGFLWEEKHLREGLRQVTWPGRQERFGQFLLDGAHNVAGAQTLAQTLKEDYRDWNKVLLIGMLADKEREKVVELLAPLAQFVIVTRPNNPRSGDWDQLTVIVSRYCSQVKVIPDVRDAVDQAWAEAQQLKGYSDKTLIVVTGSLYMVAEAREYIRQKR</sequence>
<dbReference type="PROSITE" id="PS01012">
    <property type="entry name" value="FOLYLPOLYGLU_SYNT_2"/>
    <property type="match status" value="1"/>
</dbReference>
<dbReference type="NCBIfam" id="TIGR01499">
    <property type="entry name" value="folC"/>
    <property type="match status" value="1"/>
</dbReference>
<dbReference type="Proteomes" id="UP000617402">
    <property type="component" value="Unassembled WGS sequence"/>
</dbReference>
<evidence type="ECO:0000256" key="6">
    <source>
        <dbReference type="ARBA" id="ARBA00022840"/>
    </source>
</evidence>
<organism evidence="13 14">
    <name type="scientific">Heliobacterium chlorum</name>
    <dbReference type="NCBI Taxonomy" id="2698"/>
    <lineage>
        <taxon>Bacteria</taxon>
        <taxon>Bacillati</taxon>
        <taxon>Bacillota</taxon>
        <taxon>Clostridia</taxon>
        <taxon>Eubacteriales</taxon>
        <taxon>Heliobacteriaceae</taxon>
        <taxon>Heliobacterium</taxon>
    </lineage>
</organism>
<dbReference type="RefSeq" id="WP_188039047.1">
    <property type="nucleotide sequence ID" value="NZ_JACVHF010000003.1"/>
</dbReference>
<evidence type="ECO:0000256" key="5">
    <source>
        <dbReference type="ARBA" id="ARBA00022741"/>
    </source>
</evidence>
<dbReference type="PANTHER" id="PTHR11136">
    <property type="entry name" value="FOLYLPOLYGLUTAMATE SYNTHASE-RELATED"/>
    <property type="match status" value="1"/>
</dbReference>
<dbReference type="SUPFAM" id="SSF53623">
    <property type="entry name" value="MurD-like peptide ligases, catalytic domain"/>
    <property type="match status" value="1"/>
</dbReference>
<gene>
    <name evidence="13" type="ORF">H1S01_05280</name>
</gene>
<dbReference type="Pfam" id="PF02875">
    <property type="entry name" value="Mur_ligase_C"/>
    <property type="match status" value="1"/>
</dbReference>
<dbReference type="InterPro" id="IPR013221">
    <property type="entry name" value="Mur_ligase_cen"/>
</dbReference>
<evidence type="ECO:0000256" key="3">
    <source>
        <dbReference type="ARBA" id="ARBA00022598"/>
    </source>
</evidence>
<name>A0ABR7T300_HELCL</name>
<comment type="similarity">
    <text evidence="1 10">Belongs to the folylpolyglutamate synthase family.</text>
</comment>
<dbReference type="Gene3D" id="3.40.1190.10">
    <property type="entry name" value="Mur-like, catalytic domain"/>
    <property type="match status" value="1"/>
</dbReference>
<keyword evidence="4" id="KW-0479">Metal-binding</keyword>
<dbReference type="EMBL" id="JACVHF010000003">
    <property type="protein sequence ID" value="MBC9783921.1"/>
    <property type="molecule type" value="Genomic_DNA"/>
</dbReference>
<keyword evidence="3 10" id="KW-0436">Ligase</keyword>
<dbReference type="Gene3D" id="3.90.190.20">
    <property type="entry name" value="Mur ligase, C-terminal domain"/>
    <property type="match status" value="1"/>
</dbReference>
<evidence type="ECO:0000256" key="4">
    <source>
        <dbReference type="ARBA" id="ARBA00022723"/>
    </source>
</evidence>
<dbReference type="PIRSF" id="PIRSF001563">
    <property type="entry name" value="Folylpolyglu_synth"/>
    <property type="match status" value="1"/>
</dbReference>
<keyword evidence="14" id="KW-1185">Reference proteome</keyword>
<evidence type="ECO:0000259" key="12">
    <source>
        <dbReference type="Pfam" id="PF08245"/>
    </source>
</evidence>
<evidence type="ECO:0000256" key="2">
    <source>
        <dbReference type="ARBA" id="ARBA00013025"/>
    </source>
</evidence>
<evidence type="ECO:0000256" key="1">
    <source>
        <dbReference type="ARBA" id="ARBA00008276"/>
    </source>
</evidence>
<dbReference type="InterPro" id="IPR036615">
    <property type="entry name" value="Mur_ligase_C_dom_sf"/>
</dbReference>
<dbReference type="SUPFAM" id="SSF53244">
    <property type="entry name" value="MurD-like peptide ligases, peptide-binding domain"/>
    <property type="match status" value="1"/>
</dbReference>
<keyword evidence="5 10" id="KW-0547">Nucleotide-binding</keyword>
<dbReference type="Pfam" id="PF08245">
    <property type="entry name" value="Mur_ligase_M"/>
    <property type="match status" value="1"/>
</dbReference>
<evidence type="ECO:0000313" key="13">
    <source>
        <dbReference type="EMBL" id="MBC9783921.1"/>
    </source>
</evidence>
<comment type="caution">
    <text evidence="13">The sequence shown here is derived from an EMBL/GenBank/DDBJ whole genome shotgun (WGS) entry which is preliminary data.</text>
</comment>
<dbReference type="EC" id="6.3.2.17" evidence="2"/>
<reference evidence="13 14" key="1">
    <citation type="submission" date="2020-07" db="EMBL/GenBank/DDBJ databases">
        <title>Draft whole-genome sequence of Heliobacterium chlorum DSM 3682, type strain.</title>
        <authorList>
            <person name="Kyndt J.A."/>
            <person name="Meyer T.E."/>
            <person name="Imhoff J.F."/>
        </authorList>
    </citation>
    <scope>NUCLEOTIDE SEQUENCE [LARGE SCALE GENOMIC DNA]</scope>
    <source>
        <strain evidence="13 14">DSM 3682</strain>
    </source>
</reference>
<evidence type="ECO:0000256" key="7">
    <source>
        <dbReference type="ARBA" id="ARBA00022842"/>
    </source>
</evidence>
<dbReference type="InterPro" id="IPR036565">
    <property type="entry name" value="Mur-like_cat_sf"/>
</dbReference>
<dbReference type="InterPro" id="IPR004101">
    <property type="entry name" value="Mur_ligase_C"/>
</dbReference>
<evidence type="ECO:0000313" key="14">
    <source>
        <dbReference type="Proteomes" id="UP000617402"/>
    </source>
</evidence>
<dbReference type="PANTHER" id="PTHR11136:SF0">
    <property type="entry name" value="DIHYDROFOLATE SYNTHETASE-RELATED"/>
    <property type="match status" value="1"/>
</dbReference>
<feature type="domain" description="Mur ligase central" evidence="12">
    <location>
        <begin position="47"/>
        <end position="284"/>
    </location>
</feature>
<dbReference type="PROSITE" id="PS01011">
    <property type="entry name" value="FOLYLPOLYGLU_SYNT_1"/>
    <property type="match status" value="1"/>
</dbReference>
<keyword evidence="7" id="KW-0460">Magnesium</keyword>
<evidence type="ECO:0000259" key="11">
    <source>
        <dbReference type="Pfam" id="PF02875"/>
    </source>
</evidence>
<accession>A0ABR7T300</accession>
<evidence type="ECO:0000256" key="8">
    <source>
        <dbReference type="ARBA" id="ARBA00030592"/>
    </source>
</evidence>